<organism evidence="2 3">
    <name type="scientific">Tropilaelaps mercedesae</name>
    <dbReference type="NCBI Taxonomy" id="418985"/>
    <lineage>
        <taxon>Eukaryota</taxon>
        <taxon>Metazoa</taxon>
        <taxon>Ecdysozoa</taxon>
        <taxon>Arthropoda</taxon>
        <taxon>Chelicerata</taxon>
        <taxon>Arachnida</taxon>
        <taxon>Acari</taxon>
        <taxon>Parasitiformes</taxon>
        <taxon>Mesostigmata</taxon>
        <taxon>Gamasina</taxon>
        <taxon>Dermanyssoidea</taxon>
        <taxon>Laelapidae</taxon>
        <taxon>Tropilaelaps</taxon>
    </lineage>
</organism>
<proteinExistence type="predicted"/>
<dbReference type="AlphaFoldDB" id="A0A1V9X7A3"/>
<protein>
    <submittedName>
        <fullName evidence="2">Molybdopterin synthase catalytic subunit-like</fullName>
    </submittedName>
</protein>
<dbReference type="EMBL" id="MNPL01021737">
    <property type="protein sequence ID" value="OQR69251.1"/>
    <property type="molecule type" value="Genomic_DNA"/>
</dbReference>
<feature type="compositionally biased region" description="Polar residues" evidence="1">
    <location>
        <begin position="226"/>
        <end position="238"/>
    </location>
</feature>
<feature type="compositionally biased region" description="Basic and acidic residues" evidence="1">
    <location>
        <begin position="146"/>
        <end position="159"/>
    </location>
</feature>
<sequence>MSKILTNRRPKTRIRRNAMELDHGLILLRRLLDALSAAGLIDFELVPPASASSVDVSAVHAALHDFGREIAQFSGKMHPDRGQVQIKAATRELLEGRIEAFLHRKELEREAMVSFVPEGQCSRTVPFRYRRIGVEQVHNEVGPQDSAKRPVPDSSREEENPLESRLTTVEKHLGLSKQQADPVSHTVIKCDRNGNRFTAMASTSTGGGSAPAEMPSHRSSPESSSAATLTCPSCSASLTEKRSGEPTSLELLQRMKRIETRLLYLESISPEYSTMIPLDRGTDRV</sequence>
<gene>
    <name evidence="2" type="ORF">BIW11_12379</name>
</gene>
<accession>A0A1V9X7A3</accession>
<dbReference type="InParanoid" id="A0A1V9X7A3"/>
<evidence type="ECO:0000313" key="3">
    <source>
        <dbReference type="Proteomes" id="UP000192247"/>
    </source>
</evidence>
<reference evidence="2 3" key="1">
    <citation type="journal article" date="2017" name="Gigascience">
        <title>Draft genome of the honey bee ectoparasitic mite, Tropilaelaps mercedesae, is shaped by the parasitic life history.</title>
        <authorList>
            <person name="Dong X."/>
            <person name="Armstrong S.D."/>
            <person name="Xia D."/>
            <person name="Makepeace B.L."/>
            <person name="Darby A.C."/>
            <person name="Kadowaki T."/>
        </authorList>
    </citation>
    <scope>NUCLEOTIDE SEQUENCE [LARGE SCALE GENOMIC DNA]</scope>
    <source>
        <strain evidence="2">Wuxi-XJTLU</strain>
    </source>
</reference>
<feature type="region of interest" description="Disordered" evidence="1">
    <location>
        <begin position="200"/>
        <end position="245"/>
    </location>
</feature>
<keyword evidence="3" id="KW-1185">Reference proteome</keyword>
<comment type="caution">
    <text evidence="2">The sequence shown here is derived from an EMBL/GenBank/DDBJ whole genome shotgun (WGS) entry which is preliminary data.</text>
</comment>
<dbReference type="Proteomes" id="UP000192247">
    <property type="component" value="Unassembled WGS sequence"/>
</dbReference>
<name>A0A1V9X7A3_9ACAR</name>
<dbReference type="OrthoDB" id="5531344at2759"/>
<evidence type="ECO:0000313" key="2">
    <source>
        <dbReference type="EMBL" id="OQR69251.1"/>
    </source>
</evidence>
<evidence type="ECO:0000256" key="1">
    <source>
        <dbReference type="SAM" id="MobiDB-lite"/>
    </source>
</evidence>
<feature type="region of interest" description="Disordered" evidence="1">
    <location>
        <begin position="136"/>
        <end position="164"/>
    </location>
</feature>